<proteinExistence type="predicted"/>
<accession>A0ABP8GQC7</accession>
<dbReference type="RefSeq" id="WP_345255176.1">
    <property type="nucleotide sequence ID" value="NZ_BAABGY010000007.1"/>
</dbReference>
<evidence type="ECO:0000313" key="2">
    <source>
        <dbReference type="Proteomes" id="UP001501725"/>
    </source>
</evidence>
<protein>
    <submittedName>
        <fullName evidence="1">Uncharacterized protein</fullName>
    </submittedName>
</protein>
<name>A0ABP8GQC7_9BACT</name>
<comment type="caution">
    <text evidence="1">The sequence shown here is derived from an EMBL/GenBank/DDBJ whole genome shotgun (WGS) entry which is preliminary data.</text>
</comment>
<keyword evidence="2" id="KW-1185">Reference proteome</keyword>
<dbReference type="EMBL" id="BAABGY010000007">
    <property type="protein sequence ID" value="GAA4328065.1"/>
    <property type="molecule type" value="Genomic_DNA"/>
</dbReference>
<dbReference type="Proteomes" id="UP001501725">
    <property type="component" value="Unassembled WGS sequence"/>
</dbReference>
<sequence>MSTIQELVSEFEAFALAAIQEYAPAAHESQALGTFSRFGAKVAALNEKFGEYNDALMRRANEILSHHPGLRDGDLTLKDALQQKGYECAAKFRSTHIS</sequence>
<evidence type="ECO:0000313" key="1">
    <source>
        <dbReference type="EMBL" id="GAA4328065.1"/>
    </source>
</evidence>
<reference evidence="2" key="1">
    <citation type="journal article" date="2019" name="Int. J. Syst. Evol. Microbiol.">
        <title>The Global Catalogue of Microorganisms (GCM) 10K type strain sequencing project: providing services to taxonomists for standard genome sequencing and annotation.</title>
        <authorList>
            <consortium name="The Broad Institute Genomics Platform"/>
            <consortium name="The Broad Institute Genome Sequencing Center for Infectious Disease"/>
            <person name="Wu L."/>
            <person name="Ma J."/>
        </authorList>
    </citation>
    <scope>NUCLEOTIDE SEQUENCE [LARGE SCALE GENOMIC DNA]</scope>
    <source>
        <strain evidence="2">JCM 17919</strain>
    </source>
</reference>
<gene>
    <name evidence="1" type="ORF">GCM10023184_17720</name>
</gene>
<organism evidence="1 2">
    <name type="scientific">Flaviaesturariibacter amylovorans</name>
    <dbReference type="NCBI Taxonomy" id="1084520"/>
    <lineage>
        <taxon>Bacteria</taxon>
        <taxon>Pseudomonadati</taxon>
        <taxon>Bacteroidota</taxon>
        <taxon>Chitinophagia</taxon>
        <taxon>Chitinophagales</taxon>
        <taxon>Chitinophagaceae</taxon>
        <taxon>Flaviaestuariibacter</taxon>
    </lineage>
</organism>